<dbReference type="PROSITE" id="PS00101">
    <property type="entry name" value="HEXAPEP_TRANSFERASES"/>
    <property type="match status" value="1"/>
</dbReference>
<evidence type="ECO:0000256" key="5">
    <source>
        <dbReference type="ARBA" id="ARBA00022605"/>
    </source>
</evidence>
<comment type="catalytic activity">
    <reaction evidence="10 11">
        <text>L-serine + acetyl-CoA = O-acetyl-L-serine + CoA</text>
        <dbReference type="Rhea" id="RHEA:24560"/>
        <dbReference type="ChEBI" id="CHEBI:33384"/>
        <dbReference type="ChEBI" id="CHEBI:57287"/>
        <dbReference type="ChEBI" id="CHEBI:57288"/>
        <dbReference type="ChEBI" id="CHEBI:58340"/>
        <dbReference type="EC" id="2.3.1.30"/>
    </reaction>
</comment>
<evidence type="ECO:0000256" key="1">
    <source>
        <dbReference type="ARBA" id="ARBA00004876"/>
    </source>
</evidence>
<evidence type="ECO:0000256" key="2">
    <source>
        <dbReference type="ARBA" id="ARBA00007274"/>
    </source>
</evidence>
<dbReference type="PANTHER" id="PTHR42811">
    <property type="entry name" value="SERINE ACETYLTRANSFERASE"/>
    <property type="match status" value="1"/>
</dbReference>
<dbReference type="Pfam" id="PF00132">
    <property type="entry name" value="Hexapep"/>
    <property type="match status" value="1"/>
</dbReference>
<keyword evidence="8" id="KW-0198">Cysteine biosynthesis</keyword>
<evidence type="ECO:0000256" key="8">
    <source>
        <dbReference type="ARBA" id="ARBA00023192"/>
    </source>
</evidence>
<keyword evidence="9 11" id="KW-0012">Acyltransferase</keyword>
<dbReference type="Proteomes" id="UP001623592">
    <property type="component" value="Unassembled WGS sequence"/>
</dbReference>
<dbReference type="EC" id="2.3.1.30" evidence="3 11"/>
<keyword evidence="14" id="KW-1185">Reference proteome</keyword>
<comment type="pathway">
    <text evidence="1">Amino-acid biosynthesis; L-cysteine biosynthesis; L-cysteine from L-serine: step 1/2.</text>
</comment>
<evidence type="ECO:0000256" key="11">
    <source>
        <dbReference type="PIRNR" id="PIRNR000441"/>
    </source>
</evidence>
<keyword evidence="12" id="KW-0812">Transmembrane</keyword>
<dbReference type="CDD" id="cd03354">
    <property type="entry name" value="LbH_SAT"/>
    <property type="match status" value="1"/>
</dbReference>
<sequence>MENDPAARNALEVFLLYPCIHALIWYRAAHYFYNHKMFFIARLISQTSRFFTGIEIHPGAKIGKGLFIDHGMGVVIGETAEIGDDVVMYHGSTLGGTGKDKGKRHPTIGNNVMIGSGAKVLGPITVGDGSKIGANAVVLKNIPANVTAVGIPARVVVPKSKQQESPIIKKENVININKFCGE</sequence>
<feature type="transmembrane region" description="Helical" evidence="12">
    <location>
        <begin position="14"/>
        <end position="33"/>
    </location>
</feature>
<dbReference type="InterPro" id="IPR053376">
    <property type="entry name" value="Serine_acetyltransferase"/>
</dbReference>
<keyword evidence="12" id="KW-0472">Membrane</keyword>
<evidence type="ECO:0000313" key="13">
    <source>
        <dbReference type="EMBL" id="MFL0249703.1"/>
    </source>
</evidence>
<keyword evidence="6 11" id="KW-0808">Transferase</keyword>
<comment type="caution">
    <text evidence="13">The sequence shown here is derived from an EMBL/GenBank/DDBJ whole genome shotgun (WGS) entry which is preliminary data.</text>
</comment>
<dbReference type="InterPro" id="IPR018357">
    <property type="entry name" value="Hexapep_transf_CS"/>
</dbReference>
<organism evidence="13 14">
    <name type="scientific">Clostridium neuense</name>
    <dbReference type="NCBI Taxonomy" id="1728934"/>
    <lineage>
        <taxon>Bacteria</taxon>
        <taxon>Bacillati</taxon>
        <taxon>Bacillota</taxon>
        <taxon>Clostridia</taxon>
        <taxon>Eubacteriales</taxon>
        <taxon>Clostridiaceae</taxon>
        <taxon>Clostridium</taxon>
    </lineage>
</organism>
<evidence type="ECO:0000313" key="14">
    <source>
        <dbReference type="Proteomes" id="UP001623592"/>
    </source>
</evidence>
<dbReference type="InterPro" id="IPR005881">
    <property type="entry name" value="Ser_O-AcTrfase"/>
</dbReference>
<evidence type="ECO:0000256" key="6">
    <source>
        <dbReference type="ARBA" id="ARBA00022679"/>
    </source>
</evidence>
<evidence type="ECO:0000256" key="12">
    <source>
        <dbReference type="SAM" id="Phobius"/>
    </source>
</evidence>
<dbReference type="NCBIfam" id="NF041874">
    <property type="entry name" value="EPS_EpsC"/>
    <property type="match status" value="1"/>
</dbReference>
<evidence type="ECO:0000256" key="7">
    <source>
        <dbReference type="ARBA" id="ARBA00022737"/>
    </source>
</evidence>
<protein>
    <recommendedName>
        <fullName evidence="4 11">Serine acetyltransferase</fullName>
        <ecNumber evidence="3 11">2.3.1.30</ecNumber>
    </recommendedName>
</protein>
<dbReference type="EMBL" id="JBJIAA010000003">
    <property type="protein sequence ID" value="MFL0249703.1"/>
    <property type="molecule type" value="Genomic_DNA"/>
</dbReference>
<keyword evidence="5" id="KW-0028">Amino-acid biosynthesis</keyword>
<proteinExistence type="inferred from homology"/>
<keyword evidence="12" id="KW-1133">Transmembrane helix</keyword>
<comment type="similarity">
    <text evidence="2 11">Belongs to the transferase hexapeptide repeat family.</text>
</comment>
<dbReference type="PIRSF" id="PIRSF000441">
    <property type="entry name" value="CysE"/>
    <property type="match status" value="1"/>
</dbReference>
<evidence type="ECO:0000256" key="10">
    <source>
        <dbReference type="ARBA" id="ARBA00049486"/>
    </source>
</evidence>
<gene>
    <name evidence="13" type="primary">epsC</name>
    <name evidence="13" type="ORF">ACJDT4_04650</name>
</gene>
<dbReference type="InterPro" id="IPR045304">
    <property type="entry name" value="LbH_SAT"/>
</dbReference>
<name>A0ABW8TB43_9CLOT</name>
<dbReference type="InterPro" id="IPR042122">
    <property type="entry name" value="Ser_AcTrfase_N_sf"/>
</dbReference>
<accession>A0ABW8TB43</accession>
<evidence type="ECO:0000256" key="3">
    <source>
        <dbReference type="ARBA" id="ARBA00013266"/>
    </source>
</evidence>
<keyword evidence="7" id="KW-0677">Repeat</keyword>
<dbReference type="NCBIfam" id="TIGR01172">
    <property type="entry name" value="cysE"/>
    <property type="match status" value="1"/>
</dbReference>
<dbReference type="InterPro" id="IPR001451">
    <property type="entry name" value="Hexapep"/>
</dbReference>
<dbReference type="Gene3D" id="1.10.3130.10">
    <property type="entry name" value="serine acetyltransferase, domain 1"/>
    <property type="match status" value="1"/>
</dbReference>
<dbReference type="Gene3D" id="2.160.10.10">
    <property type="entry name" value="Hexapeptide repeat proteins"/>
    <property type="match status" value="1"/>
</dbReference>
<reference evidence="13 14" key="1">
    <citation type="submission" date="2024-11" db="EMBL/GenBank/DDBJ databases">
        <authorList>
            <person name="Heng Y.C."/>
            <person name="Lim A.C.H."/>
            <person name="Lee J.K.Y."/>
            <person name="Kittelmann S."/>
        </authorList>
    </citation>
    <scope>NUCLEOTIDE SEQUENCE [LARGE SCALE GENOMIC DNA]</scope>
    <source>
        <strain evidence="13 14">WILCCON 0114</strain>
    </source>
</reference>
<evidence type="ECO:0000256" key="4">
    <source>
        <dbReference type="ARBA" id="ARBA00018522"/>
    </source>
</evidence>
<evidence type="ECO:0000256" key="9">
    <source>
        <dbReference type="ARBA" id="ARBA00023315"/>
    </source>
</evidence>
<dbReference type="SUPFAM" id="SSF51161">
    <property type="entry name" value="Trimeric LpxA-like enzymes"/>
    <property type="match status" value="1"/>
</dbReference>
<dbReference type="InterPro" id="IPR011004">
    <property type="entry name" value="Trimer_LpxA-like_sf"/>
</dbReference>
<dbReference type="RefSeq" id="WP_406786473.1">
    <property type="nucleotide sequence ID" value="NZ_JBJIAA010000003.1"/>
</dbReference>